<keyword evidence="2" id="KW-1185">Reference proteome</keyword>
<evidence type="ECO:0008006" key="3">
    <source>
        <dbReference type="Google" id="ProtNLM"/>
    </source>
</evidence>
<name>A0A5C1QFE6_9SPIO</name>
<organism evidence="1 2">
    <name type="scientific">Thiospirochaeta perfilievii</name>
    <dbReference type="NCBI Taxonomy" id="252967"/>
    <lineage>
        <taxon>Bacteria</taxon>
        <taxon>Pseudomonadati</taxon>
        <taxon>Spirochaetota</taxon>
        <taxon>Spirochaetia</taxon>
        <taxon>Spirochaetales</taxon>
        <taxon>Spirochaetaceae</taxon>
        <taxon>Thiospirochaeta</taxon>
    </lineage>
</organism>
<proteinExistence type="predicted"/>
<evidence type="ECO:0000313" key="2">
    <source>
        <dbReference type="Proteomes" id="UP000323824"/>
    </source>
</evidence>
<sequence length="174" mass="19757">MKKILLLGYIISLSSLFSVETKFAVSGSYYNELMLKPGVSLCSEVEVALNDKNSLILGIPTINYFYYPGSSQSISIFPEVTYLYRSSKSFFIGLSIGSGVSIKEYIVPVYDRYGNISNKNKEYQSISLAGIVFGFDNFYEGEFEASLGWKGLYPYNLGFQHQPYFQVGYRRYIK</sequence>
<accession>A0A5C1QFE6</accession>
<gene>
    <name evidence="1" type="ORF">EW093_16610</name>
</gene>
<reference evidence="1 2" key="2">
    <citation type="submission" date="2019-09" db="EMBL/GenBank/DDBJ databases">
        <title>Complete Genome Sequence and Methylome Analysis of free living Spirochaetas.</title>
        <authorList>
            <person name="Leshcheva N."/>
            <person name="Mikheeva N."/>
        </authorList>
    </citation>
    <scope>NUCLEOTIDE SEQUENCE [LARGE SCALE GENOMIC DNA]</scope>
    <source>
        <strain evidence="1 2">P</strain>
    </source>
</reference>
<dbReference type="OrthoDB" id="343526at2"/>
<dbReference type="AlphaFoldDB" id="A0A5C1QFE6"/>
<protein>
    <recommendedName>
        <fullName evidence="3">Outer membrane protein beta-barrel domain-containing protein</fullName>
    </recommendedName>
</protein>
<dbReference type="EMBL" id="CP035807">
    <property type="protein sequence ID" value="QEN06241.1"/>
    <property type="molecule type" value="Genomic_DNA"/>
</dbReference>
<evidence type="ECO:0000313" key="1">
    <source>
        <dbReference type="EMBL" id="QEN06241.1"/>
    </source>
</evidence>
<dbReference type="RefSeq" id="WP_149569474.1">
    <property type="nucleotide sequence ID" value="NZ_CP035807.1"/>
</dbReference>
<reference evidence="1 2" key="1">
    <citation type="submission" date="2019-02" db="EMBL/GenBank/DDBJ databases">
        <authorList>
            <person name="Fomenkov A."/>
            <person name="Dubinina G."/>
            <person name="Grabovich M."/>
            <person name="Vincze T."/>
            <person name="Roberts R.J."/>
        </authorList>
    </citation>
    <scope>NUCLEOTIDE SEQUENCE [LARGE SCALE GENOMIC DNA]</scope>
    <source>
        <strain evidence="1 2">P</strain>
    </source>
</reference>
<dbReference type="KEGG" id="sper:EW093_16610"/>
<dbReference type="Proteomes" id="UP000323824">
    <property type="component" value="Chromosome"/>
</dbReference>